<proteinExistence type="predicted"/>
<organism evidence="1 2">
    <name type="scientific">Cyclobacterium xiamenense</name>
    <dbReference type="NCBI Taxonomy" id="1297121"/>
    <lineage>
        <taxon>Bacteria</taxon>
        <taxon>Pseudomonadati</taxon>
        <taxon>Bacteroidota</taxon>
        <taxon>Cytophagia</taxon>
        <taxon>Cytophagales</taxon>
        <taxon>Cyclobacteriaceae</taxon>
        <taxon>Cyclobacterium</taxon>
    </lineage>
</organism>
<dbReference type="AlphaFoldDB" id="A0A1H7C2K8"/>
<reference evidence="2" key="1">
    <citation type="submission" date="2016-10" db="EMBL/GenBank/DDBJ databases">
        <authorList>
            <person name="Varghese N."/>
            <person name="Submissions S."/>
        </authorList>
    </citation>
    <scope>NUCLEOTIDE SEQUENCE [LARGE SCALE GENOMIC DNA]</scope>
    <source>
        <strain evidence="2">IBRC-M 10761</strain>
    </source>
</reference>
<dbReference type="EMBL" id="FNZH01000016">
    <property type="protein sequence ID" value="SEJ81262.1"/>
    <property type="molecule type" value="Genomic_DNA"/>
</dbReference>
<accession>A0A1H7C2K8</accession>
<protein>
    <recommendedName>
        <fullName evidence="3">DUF4221 domain-containing protein</fullName>
    </recommendedName>
</protein>
<dbReference type="OrthoDB" id="818779at2"/>
<dbReference type="Proteomes" id="UP000199403">
    <property type="component" value="Unassembled WGS sequence"/>
</dbReference>
<name>A0A1H7C2K8_9BACT</name>
<sequence length="387" mass="43959">MSNLRIVLITLLATCLLSCSRSQKETTHSPSYSLLLVDSVRIDYMGSLELKDYDRQTNRYLAYNQQEKEVLIFDTSGAIQHTFILQDDGPEAISGYGLNPRFSAGNICIFGDKIYTLSREGKVLNRTEIPYPYFWIVGGAHVAASSLGDKLLYYKPEPAEEGQDRQAAYQRMLGGGPMMEVLDTISGEYYPTMHFPETDAFEEGLFYGYPTPLIQNSGSQWFLSVTNALEFHVYSEKEQQLLFEQTVKIPAKNAFTDQPVPLEQMDSFFEKNGLVYRIPQIHRFLPLKDHFIAFYSKGVSPETKAAYDVSDPAQRRELVYSFPMEFAVFDSEFGLRAVDLPIPKSIVPFTALVDKEGQIVALKDQEQAGVEEDFHTLYQYSLDFGEE</sequence>
<evidence type="ECO:0000313" key="2">
    <source>
        <dbReference type="Proteomes" id="UP000199403"/>
    </source>
</evidence>
<evidence type="ECO:0000313" key="1">
    <source>
        <dbReference type="EMBL" id="SEJ81262.1"/>
    </source>
</evidence>
<evidence type="ECO:0008006" key="3">
    <source>
        <dbReference type="Google" id="ProtNLM"/>
    </source>
</evidence>
<gene>
    <name evidence="1" type="ORF">SAMN05192553_11631</name>
</gene>
<dbReference type="RefSeq" id="WP_143057741.1">
    <property type="nucleotide sequence ID" value="NZ_FNZH01000016.1"/>
</dbReference>
<keyword evidence="2" id="KW-1185">Reference proteome</keyword>